<keyword evidence="6" id="KW-0808">Transferase</keyword>
<keyword evidence="4" id="KW-0145">Chemotaxis</keyword>
<dbReference type="Proteomes" id="UP000635278">
    <property type="component" value="Unassembled WGS sequence"/>
</dbReference>
<dbReference type="SMART" id="SM00073">
    <property type="entry name" value="HPT"/>
    <property type="match status" value="1"/>
</dbReference>
<feature type="domain" description="CheW-like" evidence="15">
    <location>
        <begin position="491"/>
        <end position="627"/>
    </location>
</feature>
<keyword evidence="9" id="KW-0067">ATP-binding</keyword>
<evidence type="ECO:0000259" key="14">
    <source>
        <dbReference type="PROSITE" id="PS50109"/>
    </source>
</evidence>
<protein>
    <recommendedName>
        <fullName evidence="3">Chemotaxis protein CheA</fullName>
        <ecNumber evidence="2">2.7.13.3</ecNumber>
    </recommendedName>
</protein>
<evidence type="ECO:0000256" key="2">
    <source>
        <dbReference type="ARBA" id="ARBA00012438"/>
    </source>
</evidence>
<evidence type="ECO:0000256" key="12">
    <source>
        <dbReference type="PROSITE-ProRule" id="PRU00110"/>
    </source>
</evidence>
<comment type="catalytic activity">
    <reaction evidence="1">
        <text>ATP + protein L-histidine = ADP + protein N-phospho-L-histidine.</text>
        <dbReference type="EC" id="2.7.13.3"/>
    </reaction>
</comment>
<dbReference type="InterPro" id="IPR036641">
    <property type="entry name" value="HPT_dom_sf"/>
</dbReference>
<dbReference type="SUPFAM" id="SSF50341">
    <property type="entry name" value="CheW-like"/>
    <property type="match status" value="1"/>
</dbReference>
<evidence type="ECO:0000256" key="13">
    <source>
        <dbReference type="SAM" id="MobiDB-lite"/>
    </source>
</evidence>
<evidence type="ECO:0000256" key="8">
    <source>
        <dbReference type="ARBA" id="ARBA00022777"/>
    </source>
</evidence>
<reference evidence="17 18" key="1">
    <citation type="journal article" date="2020" name="Int. J. Syst. Evol. Microbiol.">
        <title>Novel acetic acid bacteria from cider fermentations: Acetobacter conturbans sp. nov. and Acetobacter fallax sp. nov.</title>
        <authorList>
            <person name="Sombolestani A.S."/>
            <person name="Cleenwerck I."/>
            <person name="Cnockaert M."/>
            <person name="Borremans W."/>
            <person name="Wieme A.D."/>
            <person name="De Vuyst L."/>
            <person name="Vandamme P."/>
        </authorList>
    </citation>
    <scope>NUCLEOTIDE SEQUENCE [LARGE SCALE GENOMIC DNA]</scope>
    <source>
        <strain evidence="17 18">LMG 30640</strain>
    </source>
</reference>
<dbReference type="Pfam" id="PF01627">
    <property type="entry name" value="Hpt"/>
    <property type="match status" value="1"/>
</dbReference>
<comment type="caution">
    <text evidence="17">The sequence shown here is derived from an EMBL/GenBank/DDBJ whole genome shotgun (WGS) entry which is preliminary data.</text>
</comment>
<accession>A0ABX0JR46</accession>
<dbReference type="InterPro" id="IPR037006">
    <property type="entry name" value="CheA-like_homodim_sf"/>
</dbReference>
<dbReference type="PROSITE" id="PS50894">
    <property type="entry name" value="HPT"/>
    <property type="match status" value="1"/>
</dbReference>
<evidence type="ECO:0000259" key="15">
    <source>
        <dbReference type="PROSITE" id="PS50851"/>
    </source>
</evidence>
<dbReference type="InterPro" id="IPR008207">
    <property type="entry name" value="Sig_transdc_His_kin_Hpt_dom"/>
</dbReference>
<feature type="domain" description="HPt" evidence="16">
    <location>
        <begin position="1"/>
        <end position="104"/>
    </location>
</feature>
<evidence type="ECO:0000256" key="11">
    <source>
        <dbReference type="ARBA" id="ARBA00035100"/>
    </source>
</evidence>
<dbReference type="CDD" id="cd16916">
    <property type="entry name" value="HATPase_CheA-like"/>
    <property type="match status" value="1"/>
</dbReference>
<comment type="function">
    <text evidence="11">Involved in the transmission of sensory signals from the chemoreceptors to the flagellar motors. CheA is autophosphorylated; it can transfer its phosphate group to either CheB or CheY.</text>
</comment>
<dbReference type="PANTHER" id="PTHR43395:SF10">
    <property type="entry name" value="CHEMOTAXIS PROTEIN CHEA"/>
    <property type="match status" value="1"/>
</dbReference>
<keyword evidence="10" id="KW-0902">Two-component regulatory system</keyword>
<keyword evidence="18" id="KW-1185">Reference proteome</keyword>
<dbReference type="Pfam" id="PF02895">
    <property type="entry name" value="H-kinase_dim"/>
    <property type="match status" value="1"/>
</dbReference>
<dbReference type="InterPro" id="IPR051315">
    <property type="entry name" value="Bact_Chemotaxis_CheA"/>
</dbReference>
<gene>
    <name evidence="17" type="ORF">GOB93_10220</name>
</gene>
<name>A0ABX0JR46_9PROT</name>
<proteinExistence type="predicted"/>
<feature type="domain" description="Histidine kinase" evidence="14">
    <location>
        <begin position="280"/>
        <end position="489"/>
    </location>
</feature>
<dbReference type="EMBL" id="WOTB01000012">
    <property type="protein sequence ID" value="NHN85015.1"/>
    <property type="molecule type" value="Genomic_DNA"/>
</dbReference>
<dbReference type="PROSITE" id="PS50109">
    <property type="entry name" value="HIS_KIN"/>
    <property type="match status" value="1"/>
</dbReference>
<dbReference type="InterPro" id="IPR005467">
    <property type="entry name" value="His_kinase_dom"/>
</dbReference>
<dbReference type="CDD" id="cd00088">
    <property type="entry name" value="HPT"/>
    <property type="match status" value="1"/>
</dbReference>
<dbReference type="PANTHER" id="PTHR43395">
    <property type="entry name" value="SENSOR HISTIDINE KINASE CHEA"/>
    <property type="match status" value="1"/>
</dbReference>
<dbReference type="SMART" id="SM00260">
    <property type="entry name" value="CheW"/>
    <property type="match status" value="1"/>
</dbReference>
<keyword evidence="5 12" id="KW-0597">Phosphoprotein</keyword>
<evidence type="ECO:0000256" key="10">
    <source>
        <dbReference type="ARBA" id="ARBA00023012"/>
    </source>
</evidence>
<feature type="modified residue" description="Phosphohistidine" evidence="12">
    <location>
        <position position="47"/>
    </location>
</feature>
<feature type="region of interest" description="Disordered" evidence="13">
    <location>
        <begin position="128"/>
        <end position="156"/>
    </location>
</feature>
<dbReference type="InterPro" id="IPR002545">
    <property type="entry name" value="CheW-lke_dom"/>
</dbReference>
<evidence type="ECO:0000256" key="9">
    <source>
        <dbReference type="ARBA" id="ARBA00022840"/>
    </source>
</evidence>
<evidence type="ECO:0000259" key="16">
    <source>
        <dbReference type="PROSITE" id="PS50894"/>
    </source>
</evidence>
<dbReference type="Gene3D" id="3.30.565.10">
    <property type="entry name" value="Histidine kinase-like ATPase, C-terminal domain"/>
    <property type="match status" value="1"/>
</dbReference>
<dbReference type="InterPro" id="IPR036890">
    <property type="entry name" value="HATPase_C_sf"/>
</dbReference>
<evidence type="ECO:0000256" key="4">
    <source>
        <dbReference type="ARBA" id="ARBA00022500"/>
    </source>
</evidence>
<dbReference type="InterPro" id="IPR004358">
    <property type="entry name" value="Sig_transdc_His_kin-like_C"/>
</dbReference>
<keyword evidence="8" id="KW-0418">Kinase</keyword>
<evidence type="ECO:0000256" key="7">
    <source>
        <dbReference type="ARBA" id="ARBA00022741"/>
    </source>
</evidence>
<dbReference type="InterPro" id="IPR036097">
    <property type="entry name" value="HisK_dim/P_sf"/>
</dbReference>
<dbReference type="PRINTS" id="PR00344">
    <property type="entry name" value="BCTRLSENSOR"/>
</dbReference>
<dbReference type="PROSITE" id="PS50851">
    <property type="entry name" value="CHEW"/>
    <property type="match status" value="1"/>
</dbReference>
<evidence type="ECO:0000313" key="17">
    <source>
        <dbReference type="EMBL" id="NHN85015.1"/>
    </source>
</evidence>
<organism evidence="17 18">
    <name type="scientific">Acetobacter musti</name>
    <dbReference type="NCBI Taxonomy" id="864732"/>
    <lineage>
        <taxon>Bacteria</taxon>
        <taxon>Pseudomonadati</taxon>
        <taxon>Pseudomonadota</taxon>
        <taxon>Alphaproteobacteria</taxon>
        <taxon>Acetobacterales</taxon>
        <taxon>Acetobacteraceae</taxon>
        <taxon>Acetobacter</taxon>
    </lineage>
</organism>
<dbReference type="InterPro" id="IPR004105">
    <property type="entry name" value="CheA-like_dim"/>
</dbReference>
<dbReference type="SUPFAM" id="SSF55874">
    <property type="entry name" value="ATPase domain of HSP90 chaperone/DNA topoisomerase II/histidine kinase"/>
    <property type="match status" value="1"/>
</dbReference>
<dbReference type="Gene3D" id="1.10.287.560">
    <property type="entry name" value="Histidine kinase CheA-like, homodimeric domain"/>
    <property type="match status" value="1"/>
</dbReference>
<dbReference type="SMART" id="SM00387">
    <property type="entry name" value="HATPase_c"/>
    <property type="match status" value="1"/>
</dbReference>
<dbReference type="Gene3D" id="2.30.30.40">
    <property type="entry name" value="SH3 Domains"/>
    <property type="match status" value="1"/>
</dbReference>
<dbReference type="CDD" id="cd00731">
    <property type="entry name" value="CheA_reg"/>
    <property type="match status" value="1"/>
</dbReference>
<keyword evidence="7" id="KW-0547">Nucleotide-binding</keyword>
<dbReference type="SUPFAM" id="SSF47384">
    <property type="entry name" value="Homodimeric domain of signal transducing histidine kinase"/>
    <property type="match status" value="1"/>
</dbReference>
<dbReference type="SUPFAM" id="SSF47226">
    <property type="entry name" value="Histidine-containing phosphotransfer domain, HPT domain"/>
    <property type="match status" value="1"/>
</dbReference>
<dbReference type="Pfam" id="PF02518">
    <property type="entry name" value="HATPase_c"/>
    <property type="match status" value="1"/>
</dbReference>
<dbReference type="Pfam" id="PF01584">
    <property type="entry name" value="CheW"/>
    <property type="match status" value="1"/>
</dbReference>
<evidence type="ECO:0000256" key="6">
    <source>
        <dbReference type="ARBA" id="ARBA00022679"/>
    </source>
</evidence>
<evidence type="ECO:0000256" key="3">
    <source>
        <dbReference type="ARBA" id="ARBA00021495"/>
    </source>
</evidence>
<evidence type="ECO:0000313" key="18">
    <source>
        <dbReference type="Proteomes" id="UP000635278"/>
    </source>
</evidence>
<dbReference type="InterPro" id="IPR036061">
    <property type="entry name" value="CheW-like_dom_sf"/>
</dbReference>
<dbReference type="InterPro" id="IPR003594">
    <property type="entry name" value="HATPase_dom"/>
</dbReference>
<dbReference type="SMART" id="SM01231">
    <property type="entry name" value="H-kinase_dim"/>
    <property type="match status" value="1"/>
</dbReference>
<dbReference type="Gene3D" id="1.20.120.160">
    <property type="entry name" value="HPT domain"/>
    <property type="match status" value="1"/>
</dbReference>
<sequence length="650" mass="69254">MDDLDSIRPIFFEECAEQLTELERALARLENGEADHDTVNAAFRAVHSIKGGAGSFGMTELVRFAHIFETALDLLRSGKITPAPSVLQIFLHATDVLSDLTAAEQGGPAADPQRTEECGKMLEALSAMPEAEPAQKSEDPAEATPEADDGVPDGFMPVRFEFEEDLSDPQNIPELSEGFEIFSDSPASGNMPHAEAEPPAEMAKSVRSESPCETKTPVLSGPVSKAPVVPVTAPPASIRVDVARIDRVMDLVGELVIGQSALREAFDKNALSIPGESDSSTLSDAMNAIGQLTRDIQDAVMAVRAQPLRTVFQRMQRVVRETSLIAKKRVHLITEGEDTEVDRTLIERLTDPLTHMLRNAIDHGIEPEEKRIAAGKPAEGTITLSAAHRSGRIVITIKDDGGGINRERVRAIAEKKGIISPDANLSDADVDNLIFAPGFSTSETVTDLSGRGVGMDVVKQAIQDLGGRVSIQSEAGKGSDFILSLPLTLAVMDGMLVTAAGQVLILPVSCIVETMMIDRKNIFPVADDMPLMCVRGSFIPMIEIGSALGFSSVSKNWSDKVVLIVEDDDGRTTALVADSIDGQMQIVIKAIETNYRPIAGVSAATILGSGQVALILDVPAVIAGAGKPADISWVKQTGIPSEMAAAESMI</sequence>
<dbReference type="EC" id="2.7.13.3" evidence="2"/>
<evidence type="ECO:0000256" key="5">
    <source>
        <dbReference type="ARBA" id="ARBA00022553"/>
    </source>
</evidence>
<evidence type="ECO:0000256" key="1">
    <source>
        <dbReference type="ARBA" id="ARBA00000085"/>
    </source>
</evidence>